<dbReference type="EC" id="2.7.13.3" evidence="2"/>
<name>A0A371CDP1_YARLL</name>
<feature type="region of interest" description="Disordered" evidence="10">
    <location>
        <begin position="61"/>
        <end position="116"/>
    </location>
</feature>
<dbReference type="Gene3D" id="3.40.50.2300">
    <property type="match status" value="2"/>
</dbReference>
<protein>
    <recommendedName>
        <fullName evidence="2">histidine kinase</fullName>
        <ecNumber evidence="2">2.7.13.3</ecNumber>
    </recommendedName>
</protein>
<feature type="compositionally biased region" description="Gly residues" evidence="10">
    <location>
        <begin position="83"/>
        <end position="101"/>
    </location>
</feature>
<dbReference type="InterPro" id="IPR005467">
    <property type="entry name" value="His_kinase_dom"/>
</dbReference>
<dbReference type="SMART" id="SM00448">
    <property type="entry name" value="REC"/>
    <property type="match status" value="1"/>
</dbReference>
<evidence type="ECO:0000256" key="2">
    <source>
        <dbReference type="ARBA" id="ARBA00012438"/>
    </source>
</evidence>
<dbReference type="SMART" id="SM00388">
    <property type="entry name" value="HisKA"/>
    <property type="match status" value="1"/>
</dbReference>
<dbReference type="PROSITE" id="PS50011">
    <property type="entry name" value="PROTEIN_KINASE_DOM"/>
    <property type="match status" value="1"/>
</dbReference>
<dbReference type="Gene3D" id="1.10.287.130">
    <property type="match status" value="1"/>
</dbReference>
<evidence type="ECO:0000256" key="3">
    <source>
        <dbReference type="ARBA" id="ARBA00022553"/>
    </source>
</evidence>
<dbReference type="Gene3D" id="3.30.450.40">
    <property type="match status" value="1"/>
</dbReference>
<keyword evidence="5" id="KW-0547">Nucleotide-binding</keyword>
<dbReference type="Gene3D" id="1.10.510.10">
    <property type="entry name" value="Transferase(Phosphotransferase) domain 1"/>
    <property type="match status" value="1"/>
</dbReference>
<proteinExistence type="predicted"/>
<dbReference type="FunFam" id="1.10.287.130:FF:000002">
    <property type="entry name" value="Two-component osmosensing histidine kinase"/>
    <property type="match status" value="1"/>
</dbReference>
<evidence type="ECO:0000313" key="14">
    <source>
        <dbReference type="EMBL" id="RDW28407.1"/>
    </source>
</evidence>
<dbReference type="InterPro" id="IPR027417">
    <property type="entry name" value="P-loop_NTPase"/>
</dbReference>
<dbReference type="SMART" id="SM00387">
    <property type="entry name" value="HATPase_c"/>
    <property type="match status" value="1"/>
</dbReference>
<dbReference type="VEuPathDB" id="FungiDB:YALI0_B15722g"/>
<dbReference type="SMART" id="SM00065">
    <property type="entry name" value="GAF"/>
    <property type="match status" value="1"/>
</dbReference>
<feature type="compositionally biased region" description="Basic and acidic residues" evidence="10">
    <location>
        <begin position="190"/>
        <end position="201"/>
    </location>
</feature>
<dbReference type="InterPro" id="IPR036890">
    <property type="entry name" value="HATPase_C_sf"/>
</dbReference>
<feature type="modified residue" description="4-aspartylphosphate" evidence="9">
    <location>
        <position position="2201"/>
    </location>
</feature>
<dbReference type="CDD" id="cd00082">
    <property type="entry name" value="HisKA"/>
    <property type="match status" value="1"/>
</dbReference>
<evidence type="ECO:0000256" key="10">
    <source>
        <dbReference type="SAM" id="MobiDB-lite"/>
    </source>
</evidence>
<dbReference type="InterPro" id="IPR001789">
    <property type="entry name" value="Sig_transdc_resp-reg_receiver"/>
</dbReference>
<evidence type="ECO:0000259" key="12">
    <source>
        <dbReference type="PROSITE" id="PS50109"/>
    </source>
</evidence>
<dbReference type="Pfam" id="PF13191">
    <property type="entry name" value="AAA_16"/>
    <property type="match status" value="1"/>
</dbReference>
<dbReference type="Pfam" id="PF25503">
    <property type="entry name" value="TPR_CHK1"/>
    <property type="match status" value="1"/>
</dbReference>
<evidence type="ECO:0000256" key="4">
    <source>
        <dbReference type="ARBA" id="ARBA00022679"/>
    </source>
</evidence>
<evidence type="ECO:0000256" key="7">
    <source>
        <dbReference type="ARBA" id="ARBA00022840"/>
    </source>
</evidence>
<dbReference type="GO" id="GO:1900445">
    <property type="term" value="P:positive regulation of filamentous growth of a population of unicellular organisms in response to biotic stimulus"/>
    <property type="evidence" value="ECO:0007669"/>
    <property type="project" value="UniProtKB-ARBA"/>
</dbReference>
<dbReference type="PANTHER" id="PTHR45339:SF5">
    <property type="entry name" value="HISTIDINE KINASE"/>
    <property type="match status" value="1"/>
</dbReference>
<feature type="domain" description="Protein kinase" evidence="11">
    <location>
        <begin position="136"/>
        <end position="499"/>
    </location>
</feature>
<dbReference type="Proteomes" id="UP000256601">
    <property type="component" value="Unassembled WGS sequence"/>
</dbReference>
<keyword evidence="7" id="KW-0067">ATP-binding</keyword>
<dbReference type="InterPro" id="IPR029016">
    <property type="entry name" value="GAF-like_dom_sf"/>
</dbReference>
<dbReference type="InterPro" id="IPR003661">
    <property type="entry name" value="HisK_dim/P_dom"/>
</dbReference>
<dbReference type="Pfam" id="PF00069">
    <property type="entry name" value="Pkinase"/>
    <property type="match status" value="1"/>
</dbReference>
<evidence type="ECO:0000256" key="6">
    <source>
        <dbReference type="ARBA" id="ARBA00022777"/>
    </source>
</evidence>
<sequence length="2429" mass="272144">MFVWPSTTRNKAKYTGYGPPNYSRERLNSNGFSESYSTTPSSVSLNTDYRQHLGFTSSRYRSGGNDCCSSDQGCDHDREDESPGGGRDSGGGNGENGGGNDQGDNNKHSRLPPLPSIDGYGPLVPIVPQFFHSNSFYRSVKLSTGQPVLVTVSAEGTLEDLIRVSYEWQLLRGDVEEEKAQTEPTTDGGEATRSDSFRDNLTNKDWAGQEYSLPRDLAGILRPSELVQVSSEPPISALIFDNNEKLMTLREKFLDVDICEEEDVSPIRPLNPDLEATPLKPKVVSTNGQQKSPVKLTISPATANGVAGMAAGAPTPFSPTPFHRTKDEILEILRAIISVLTTIAEAHQHNITHHGLNPGRIFLNEKGETFISSWDFSFCLRVEDPAKGYRRTHIKQMGNNMYYVSPETTGEMNRLVDFRADFYSIGCILYELLIGSPPFKSADPLELGYMHVSCAPVAPQLLASWVPEQLGAVVMKLLEKNSDSRYQTAESIISDLEYIYDCLEKDVKLDNAFEPASGSTNVLSRFLVPQLIYGRDSEITTMSTVYEKLLEKGCAQMIVVRGDPGIGKSRLVYELEKSVIARHGYFAMAKFDQYQRVPPFYTTITILNDLIHQLLSASQTTILNWRERILTNIKVDMSVLFGPIPELRQLVGPDYHDIVPEGPPLGPVKRELRIKYLVKSLFCLFGVFGLAIFLDDIQWCFPTDFEFFVELQSFAKENHFDDVRVTLVCSAICNDDPLASKCNFLLDIIKQTDAPFVEIALQPLAKEAVRQIIAQTLSIRPAIAGSSERRASVSRKSSFTYDTDVSSAPTSAVAVSSTDPQVESLTDTVYRITEGNPLFISCLLRYLYYRGYIYLDQNTRGGNSNIGKWKVDFDMLLSHTLPRSVQETTISMYESLPPLTYKIIRYAACICSNTFTLEDLALSLEISFSEAAEALYPALEVELILPTTLHYKFPFSKADGELNLSNDQIRQIARQAKYRFYHDLVQQSVYFHIDDNEKAEIHRQIGLRLLGKHDAKKMPAHKVLEIATQLRKALTIVRDDEKIIYRDLNIQAGHLVFDMTDFDMAFRFFDVAKKLLPPDPWKHHEAITRDIYLSLMELQFLRKKHQSCLELIDQVFPHCTDIMDQAQCLKTKVKALSAVKKKDEAIAASLEVLALLGFHLQEDEEWNEKNYSILRHRIPLSVGEIRDLAHNPVTKDVRMLLAHEVIFITLIPVLLSNRKHFIRSLTLVAVTAFLDYGSSSVCAFSLLTLASHFQKDGGSINLTRAYEYSKLAIVTLECDSTVNLDFGMNTYEYYVLTLAIYFEPLSEVIRYYDIVMKTGQTIYDPHGTVAFSLGLRPMCKFLAGESLQSIHTMFVNLEASTTQLDHRISRLWLKIHTQAILNLMGDGHNDPSCLEGELLGNKEDVEEIMSSKAEEVQYAYNVCRLLLAVVYKHKYVASDIILHDLKYTMTTLPVTVYHVIVTFYGALAIIDSEGRYSEESEPLLEQFARDLEDWSATCPSTFLHKHLCIKAELHKHTCDSIITLDTYEEAIQAALKEGFLQDAAVINERCGDWLQTHSKNRSVAYYQEAAKFYGAWGARLKVNQLVHKYPEIQSSNYELNHLTLLTNTSASSNAYYSDLRARSSLISNSVLVQSPLRWILSSLLREEENKEQIPTKDMTPNALQALAVNDESEIITSPLIMQGIGAGKVMNQQGEETSGRVVLDHNTKHTQMLKGKKTDEQDVKSALQACLDISEAIDTNSIVRKLIESVLVIGGADYAVFISLDDDGGLYVDSVGVLNTITQIRHEPLISRSDLAPMSVIQHVLITGTPISRQADTRKFDTVHGRDHFFYNRSYQSVLCMPIQNQIKSVGILYLEHQHNFRVFSLQRIELISLLCTQAAVSMEKARLYHQMDLAKKAAEEATAEKASFLANMSHEIRTPFNALLSCSIFLMDTNLTVVQREYVDTIRSSAMLTLNIIDAILAFSKIEHGSIDLENSPFSLRECIESAIQLVAEPAATKDLELVHLNRCGEVDIVNGDVTRFRQIVINLVGNAVKFTSKGYIVVESHAERVSSDHRYEFVISVTDTGIGIPKNARDKVFRAFSQVDGSARRVFGGSGLGLAISKKLAELMGGGLTFDSVEGEGTTFWFSLVARAQEPSKDKVSIYEGKKVILADSHAMEKESLHTELERLGFDITCCDDSSEARKIVLENPTNTFVLVFIDARSVPHESNDLHDISNASPITKCLLMSHFGVPMAEDFQQQGYSAILMRPIQRSRLADIIKRLLDDQTSSDAKKALKSAPNEKGMLQSLAERHPLKILLAEDNIINTRVALQHLKRMGYNAEHAKDGVEVLRMCQREIDAGRPMYDCVLMDIQMPNKDGIAASQELKELYKDDCPNVIALTANAGGEDRRKCLDAGMVSYLAKPILPADLAAVLMSVQVAERDTKKIEK</sequence>
<feature type="modified residue" description="4-aspartylphosphate" evidence="9">
    <location>
        <position position="2351"/>
    </location>
</feature>
<dbReference type="SUPFAM" id="SSF55781">
    <property type="entry name" value="GAF domain-like"/>
    <property type="match status" value="1"/>
</dbReference>
<dbReference type="PROSITE" id="PS50110">
    <property type="entry name" value="RESPONSE_REGULATORY"/>
    <property type="match status" value="2"/>
</dbReference>
<feature type="compositionally biased region" description="Low complexity" evidence="10">
    <location>
        <begin position="33"/>
        <end position="44"/>
    </location>
</feature>
<dbReference type="SUPFAM" id="SSF56112">
    <property type="entry name" value="Protein kinase-like (PK-like)"/>
    <property type="match status" value="1"/>
</dbReference>
<evidence type="ECO:0000313" key="15">
    <source>
        <dbReference type="Proteomes" id="UP000256601"/>
    </source>
</evidence>
<evidence type="ECO:0000259" key="13">
    <source>
        <dbReference type="PROSITE" id="PS50110"/>
    </source>
</evidence>
<dbReference type="Pfam" id="PF01590">
    <property type="entry name" value="GAF"/>
    <property type="match status" value="1"/>
</dbReference>
<dbReference type="InterPro" id="IPR036097">
    <property type="entry name" value="HisK_dim/P_sf"/>
</dbReference>
<feature type="domain" description="Response regulatory" evidence="13">
    <location>
        <begin position="2149"/>
        <end position="2264"/>
    </location>
</feature>
<evidence type="ECO:0000256" key="8">
    <source>
        <dbReference type="ARBA" id="ARBA00023012"/>
    </source>
</evidence>
<keyword evidence="6" id="KW-0418">Kinase</keyword>
<dbReference type="GO" id="GO:0006950">
    <property type="term" value="P:response to stress"/>
    <property type="evidence" value="ECO:0007669"/>
    <property type="project" value="UniProtKB-ARBA"/>
</dbReference>
<dbReference type="Gene3D" id="3.30.565.10">
    <property type="entry name" value="Histidine kinase-like ATPase, C-terminal domain"/>
    <property type="match status" value="1"/>
</dbReference>
<dbReference type="SUPFAM" id="SSF52172">
    <property type="entry name" value="CheY-like"/>
    <property type="match status" value="2"/>
</dbReference>
<accession>A0A371CDP1</accession>
<dbReference type="InterPro" id="IPR003018">
    <property type="entry name" value="GAF"/>
</dbReference>
<evidence type="ECO:0000256" key="5">
    <source>
        <dbReference type="ARBA" id="ARBA00022741"/>
    </source>
</evidence>
<feature type="domain" description="Response regulatory" evidence="13">
    <location>
        <begin position="2296"/>
        <end position="2418"/>
    </location>
</feature>
<keyword evidence="4" id="KW-0808">Transferase</keyword>
<dbReference type="PANTHER" id="PTHR45339">
    <property type="entry name" value="HYBRID SIGNAL TRANSDUCTION HISTIDINE KINASE J"/>
    <property type="match status" value="1"/>
</dbReference>
<reference evidence="14 15" key="1">
    <citation type="submission" date="2018-07" db="EMBL/GenBank/DDBJ databases">
        <title>Draft Genome Assemblies for Five Robust Yarrowia lipolytica Strains Exhibiting High Lipid Production and Pentose Sugar Utilization and Sugar Alcohol Secretion from Undetoxified Lignocellulosic Biomass Hydrolysates.</title>
        <authorList>
            <consortium name="DOE Joint Genome Institute"/>
            <person name="Walker C."/>
            <person name="Ryu S."/>
            <person name="Na H."/>
            <person name="Zane M."/>
            <person name="LaButti K."/>
            <person name="Lipzen A."/>
            <person name="Haridas S."/>
            <person name="Barry K."/>
            <person name="Grigoriev I.V."/>
            <person name="Quarterman J."/>
            <person name="Slininger P."/>
            <person name="Dien B."/>
            <person name="Trinh C.T."/>
        </authorList>
    </citation>
    <scope>NUCLEOTIDE SEQUENCE [LARGE SCALE GENOMIC DNA]</scope>
    <source>
        <strain evidence="14 15">YB392</strain>
    </source>
</reference>
<organism evidence="14 15">
    <name type="scientific">Yarrowia lipolytica</name>
    <name type="common">Candida lipolytica</name>
    <dbReference type="NCBI Taxonomy" id="4952"/>
    <lineage>
        <taxon>Eukaryota</taxon>
        <taxon>Fungi</taxon>
        <taxon>Dikarya</taxon>
        <taxon>Ascomycota</taxon>
        <taxon>Saccharomycotina</taxon>
        <taxon>Dipodascomycetes</taxon>
        <taxon>Dipodascales</taxon>
        <taxon>Dipodascales incertae sedis</taxon>
        <taxon>Yarrowia</taxon>
    </lineage>
</organism>
<dbReference type="EMBL" id="KZ858953">
    <property type="protein sequence ID" value="RDW28407.1"/>
    <property type="molecule type" value="Genomic_DNA"/>
</dbReference>
<dbReference type="GO" id="GO:0005524">
    <property type="term" value="F:ATP binding"/>
    <property type="evidence" value="ECO:0007669"/>
    <property type="project" value="UniProtKB-KW"/>
</dbReference>
<feature type="region of interest" description="Disordered" evidence="10">
    <location>
        <begin position="1"/>
        <end position="45"/>
    </location>
</feature>
<dbReference type="InterPro" id="IPR011009">
    <property type="entry name" value="Kinase-like_dom_sf"/>
</dbReference>
<feature type="region of interest" description="Disordered" evidence="10">
    <location>
        <begin position="175"/>
        <end position="201"/>
    </location>
</feature>
<keyword evidence="8" id="KW-0902">Two-component regulatory system</keyword>
<dbReference type="Pfam" id="PF00512">
    <property type="entry name" value="HisKA"/>
    <property type="match status" value="1"/>
</dbReference>
<dbReference type="InterPro" id="IPR004358">
    <property type="entry name" value="Sig_transdc_His_kin-like_C"/>
</dbReference>
<feature type="domain" description="Histidine kinase" evidence="12">
    <location>
        <begin position="1912"/>
        <end position="2134"/>
    </location>
</feature>
<dbReference type="GO" id="GO:0097308">
    <property type="term" value="P:cellular response to farnesol"/>
    <property type="evidence" value="ECO:0007669"/>
    <property type="project" value="UniProtKB-ARBA"/>
</dbReference>
<gene>
    <name evidence="14" type="ORF">B0I71DRAFT_46017</name>
</gene>
<dbReference type="PROSITE" id="PS50109">
    <property type="entry name" value="HIS_KIN"/>
    <property type="match status" value="1"/>
</dbReference>
<dbReference type="SUPFAM" id="SSF52540">
    <property type="entry name" value="P-loop containing nucleoside triphosphate hydrolases"/>
    <property type="match status" value="1"/>
</dbReference>
<dbReference type="InterPro" id="IPR003594">
    <property type="entry name" value="HATPase_dom"/>
</dbReference>
<dbReference type="SMART" id="SM00220">
    <property type="entry name" value="S_TKc"/>
    <property type="match status" value="1"/>
</dbReference>
<evidence type="ECO:0000256" key="1">
    <source>
        <dbReference type="ARBA" id="ARBA00000085"/>
    </source>
</evidence>
<dbReference type="CDD" id="cd17546">
    <property type="entry name" value="REC_hyHK_CKI1_RcsC-like"/>
    <property type="match status" value="1"/>
</dbReference>
<dbReference type="Pfam" id="PF02518">
    <property type="entry name" value="HATPase_c"/>
    <property type="match status" value="1"/>
</dbReference>
<dbReference type="Pfam" id="PF00072">
    <property type="entry name" value="Response_reg"/>
    <property type="match status" value="1"/>
</dbReference>
<comment type="catalytic activity">
    <reaction evidence="1">
        <text>ATP + protein L-histidine = ADP + protein N-phospho-L-histidine.</text>
        <dbReference type="EC" id="2.7.13.3"/>
    </reaction>
</comment>
<dbReference type="GO" id="GO:0000155">
    <property type="term" value="F:phosphorelay sensor kinase activity"/>
    <property type="evidence" value="ECO:0007669"/>
    <property type="project" value="InterPro"/>
</dbReference>
<dbReference type="InterPro" id="IPR041664">
    <property type="entry name" value="AAA_16"/>
</dbReference>
<evidence type="ECO:0000259" key="11">
    <source>
        <dbReference type="PROSITE" id="PS50011"/>
    </source>
</evidence>
<dbReference type="GO" id="GO:0036180">
    <property type="term" value="P:filamentous growth of a population of unicellular organisms in response to biotic stimulus"/>
    <property type="evidence" value="ECO:0007669"/>
    <property type="project" value="UniProtKB-ARBA"/>
</dbReference>
<dbReference type="InterPro" id="IPR011006">
    <property type="entry name" value="CheY-like_superfamily"/>
</dbReference>
<dbReference type="PRINTS" id="PR00344">
    <property type="entry name" value="BCTRLSENSOR"/>
</dbReference>
<dbReference type="InterPro" id="IPR000719">
    <property type="entry name" value="Prot_kinase_dom"/>
</dbReference>
<dbReference type="VEuPathDB" id="FungiDB:YALI1_B20634g"/>
<keyword evidence="3 9" id="KW-0597">Phosphoprotein</keyword>
<dbReference type="SUPFAM" id="SSF47384">
    <property type="entry name" value="Homodimeric domain of signal transducing histidine kinase"/>
    <property type="match status" value="1"/>
</dbReference>
<evidence type="ECO:0000256" key="9">
    <source>
        <dbReference type="PROSITE-ProRule" id="PRU00169"/>
    </source>
</evidence>
<dbReference type="CDD" id="cd16922">
    <property type="entry name" value="HATPase_EvgS-ArcB-TorS-like"/>
    <property type="match status" value="1"/>
</dbReference>
<dbReference type="SUPFAM" id="SSF55874">
    <property type="entry name" value="ATPase domain of HSP90 chaperone/DNA topoisomerase II/histidine kinase"/>
    <property type="match status" value="1"/>
</dbReference>
<dbReference type="FunFam" id="3.30.565.10:FF:000010">
    <property type="entry name" value="Sensor histidine kinase RcsC"/>
    <property type="match status" value="1"/>
</dbReference>